<accession>A0AAV4J3V1</accession>
<dbReference type="InterPro" id="IPR050863">
    <property type="entry name" value="CenT-Element_Derived"/>
</dbReference>
<keyword evidence="4" id="KW-1185">Reference proteome</keyword>
<dbReference type="PANTHER" id="PTHR19303">
    <property type="entry name" value="TRANSPOSON"/>
    <property type="match status" value="1"/>
</dbReference>
<dbReference type="InterPro" id="IPR004875">
    <property type="entry name" value="DDE_SF_endonuclease_dom"/>
</dbReference>
<dbReference type="Pfam" id="PF03184">
    <property type="entry name" value="DDE_1"/>
    <property type="match status" value="1"/>
</dbReference>
<feature type="region of interest" description="Disordered" evidence="1">
    <location>
        <begin position="225"/>
        <end position="272"/>
    </location>
</feature>
<dbReference type="InterPro" id="IPR036397">
    <property type="entry name" value="RNaseH_sf"/>
</dbReference>
<sequence>MDFKGQECHGGKDPKDRITVLTCANMDGRHKLPLFVIGKFKTPRCFKGVRKLPVKYQANSKAWMTAGIFTEWLQDFHKMMCRQKRKVLLTLDNCTAHPKVDNLKAVELLFLPPNTTSKFQPCDMGIINNLKCHYRETLLKRIINHVDEGNDFDNFKLTQLDAVIILKQAWEKVEPATIKNCFKKAGFQASETETEGENEIEAVDTDVQPFLSCLLVEYGIPDSLDDLENLDAPSPPEEMNPSTTDSERENQTEQAADDEDDQGEEMPPVRDESVASAMETLHRLISS</sequence>
<dbReference type="GO" id="GO:0003677">
    <property type="term" value="F:DNA binding"/>
    <property type="evidence" value="ECO:0007669"/>
    <property type="project" value="TreeGrafter"/>
</dbReference>
<organism evidence="3 4">
    <name type="scientific">Elysia marginata</name>
    <dbReference type="NCBI Taxonomy" id="1093978"/>
    <lineage>
        <taxon>Eukaryota</taxon>
        <taxon>Metazoa</taxon>
        <taxon>Spiralia</taxon>
        <taxon>Lophotrochozoa</taxon>
        <taxon>Mollusca</taxon>
        <taxon>Gastropoda</taxon>
        <taxon>Heterobranchia</taxon>
        <taxon>Euthyneura</taxon>
        <taxon>Panpulmonata</taxon>
        <taxon>Sacoglossa</taxon>
        <taxon>Placobranchoidea</taxon>
        <taxon>Plakobranchidae</taxon>
        <taxon>Elysia</taxon>
    </lineage>
</organism>
<evidence type="ECO:0000313" key="3">
    <source>
        <dbReference type="EMBL" id="GFS16960.1"/>
    </source>
</evidence>
<dbReference type="Proteomes" id="UP000762676">
    <property type="component" value="Unassembled WGS sequence"/>
</dbReference>
<name>A0AAV4J3V1_9GAST</name>
<feature type="domain" description="DDE-1" evidence="2">
    <location>
        <begin position="15"/>
        <end position="182"/>
    </location>
</feature>
<dbReference type="Gene3D" id="3.30.420.10">
    <property type="entry name" value="Ribonuclease H-like superfamily/Ribonuclease H"/>
    <property type="match status" value="1"/>
</dbReference>
<reference evidence="3 4" key="1">
    <citation type="journal article" date="2021" name="Elife">
        <title>Chloroplast acquisition without the gene transfer in kleptoplastic sea slugs, Plakobranchus ocellatus.</title>
        <authorList>
            <person name="Maeda T."/>
            <person name="Takahashi S."/>
            <person name="Yoshida T."/>
            <person name="Shimamura S."/>
            <person name="Takaki Y."/>
            <person name="Nagai Y."/>
            <person name="Toyoda A."/>
            <person name="Suzuki Y."/>
            <person name="Arimoto A."/>
            <person name="Ishii H."/>
            <person name="Satoh N."/>
            <person name="Nishiyama T."/>
            <person name="Hasebe M."/>
            <person name="Maruyama T."/>
            <person name="Minagawa J."/>
            <person name="Obokata J."/>
            <person name="Shigenobu S."/>
        </authorList>
    </citation>
    <scope>NUCLEOTIDE SEQUENCE [LARGE SCALE GENOMIC DNA]</scope>
</reference>
<evidence type="ECO:0000259" key="2">
    <source>
        <dbReference type="Pfam" id="PF03184"/>
    </source>
</evidence>
<dbReference type="GO" id="GO:0005634">
    <property type="term" value="C:nucleus"/>
    <property type="evidence" value="ECO:0007669"/>
    <property type="project" value="TreeGrafter"/>
</dbReference>
<protein>
    <submittedName>
        <fullName evidence="3">Tigger transposable element-derived protein</fullName>
    </submittedName>
</protein>
<gene>
    <name evidence="3" type="ORF">ElyMa_001485700</name>
</gene>
<evidence type="ECO:0000313" key="4">
    <source>
        <dbReference type="Proteomes" id="UP000762676"/>
    </source>
</evidence>
<comment type="caution">
    <text evidence="3">The sequence shown here is derived from an EMBL/GenBank/DDBJ whole genome shotgun (WGS) entry which is preliminary data.</text>
</comment>
<dbReference type="AlphaFoldDB" id="A0AAV4J3V1"/>
<dbReference type="EMBL" id="BMAT01002937">
    <property type="protein sequence ID" value="GFS16960.1"/>
    <property type="molecule type" value="Genomic_DNA"/>
</dbReference>
<dbReference type="PANTHER" id="PTHR19303:SF73">
    <property type="entry name" value="PROTEIN PDC2"/>
    <property type="match status" value="1"/>
</dbReference>
<evidence type="ECO:0000256" key="1">
    <source>
        <dbReference type="SAM" id="MobiDB-lite"/>
    </source>
</evidence>
<proteinExistence type="predicted"/>
<feature type="compositionally biased region" description="Acidic residues" evidence="1">
    <location>
        <begin position="255"/>
        <end position="264"/>
    </location>
</feature>